<name>A0A0M1N0U2_9MOLU</name>
<evidence type="ECO:0000256" key="6">
    <source>
        <dbReference type="ARBA" id="ARBA00023136"/>
    </source>
</evidence>
<dbReference type="Pfam" id="PF00528">
    <property type="entry name" value="BPD_transp_1"/>
    <property type="match status" value="1"/>
</dbReference>
<keyword evidence="6 7" id="KW-0472">Membrane</keyword>
<evidence type="ECO:0000256" key="4">
    <source>
        <dbReference type="ARBA" id="ARBA00022692"/>
    </source>
</evidence>
<protein>
    <submittedName>
        <fullName evidence="9">Maltose transport system permease protein MalF</fullName>
    </submittedName>
</protein>
<dbReference type="InterPro" id="IPR051393">
    <property type="entry name" value="ABC_transporter_permease"/>
</dbReference>
<evidence type="ECO:0000256" key="5">
    <source>
        <dbReference type="ARBA" id="ARBA00022989"/>
    </source>
</evidence>
<dbReference type="InterPro" id="IPR035906">
    <property type="entry name" value="MetI-like_sf"/>
</dbReference>
<evidence type="ECO:0000313" key="10">
    <source>
        <dbReference type="Proteomes" id="UP000037386"/>
    </source>
</evidence>
<evidence type="ECO:0000259" key="8">
    <source>
        <dbReference type="PROSITE" id="PS50928"/>
    </source>
</evidence>
<comment type="caution">
    <text evidence="9">The sequence shown here is derived from an EMBL/GenBank/DDBJ whole genome shotgun (WGS) entry which is preliminary data.</text>
</comment>
<dbReference type="STRING" id="479893.CPX_001357"/>
<dbReference type="OrthoDB" id="42615at2"/>
<dbReference type="PANTHER" id="PTHR30193">
    <property type="entry name" value="ABC TRANSPORTER PERMEASE PROTEIN"/>
    <property type="match status" value="1"/>
</dbReference>
<feature type="transmembrane region" description="Helical" evidence="7">
    <location>
        <begin position="78"/>
        <end position="102"/>
    </location>
</feature>
<comment type="similarity">
    <text evidence="7">Belongs to the binding-protein-dependent transport system permease family.</text>
</comment>
<sequence>MLEIAGHKQNKHWFYLAPTLIALTLFSFFPLIKNIIISFNGDYQKFSDSFSKTELLSFKNYAKVLRDVEFRYSLRNTLVLVLLTVPISLTFSLVIALALNSVYNHYLKDFFKTFFFLPLLANTVIMGMIFSSFFYHNNIPSINKPEGLFNNFLNLFGMKPKNWINISAPYMNKMFVIIFYNIWHRLPFKIFVFVLALQDINKSYYDAAKIDGASKWRIFTKIVLHLLAPVLFYQFIIELLTIMKEYETVVGVFGKNADYKIQTIVGYIYSQINSPNYNSYSKGAAAAVILLFFSVLFTTISFVLQKRKNKLAKVDSERKNE</sequence>
<gene>
    <name evidence="9" type="primary">malF</name>
    <name evidence="9" type="ORF">CPX_001357</name>
</gene>
<dbReference type="PANTHER" id="PTHR30193:SF37">
    <property type="entry name" value="INNER MEMBRANE ABC TRANSPORTER PERMEASE PROTEIN YCJO"/>
    <property type="match status" value="1"/>
</dbReference>
<comment type="subcellular location">
    <subcellularLocation>
        <location evidence="1 7">Cell membrane</location>
        <topology evidence="1 7">Multi-pass membrane protein</topology>
    </subcellularLocation>
</comment>
<dbReference type="Proteomes" id="UP000037386">
    <property type="component" value="Unassembled WGS sequence"/>
</dbReference>
<evidence type="ECO:0000256" key="2">
    <source>
        <dbReference type="ARBA" id="ARBA00022448"/>
    </source>
</evidence>
<keyword evidence="2 7" id="KW-0813">Transport</keyword>
<evidence type="ECO:0000313" key="9">
    <source>
        <dbReference type="EMBL" id="KOR75655.1"/>
    </source>
</evidence>
<dbReference type="PROSITE" id="PS50928">
    <property type="entry name" value="ABC_TM1"/>
    <property type="match status" value="1"/>
</dbReference>
<evidence type="ECO:0000256" key="3">
    <source>
        <dbReference type="ARBA" id="ARBA00022475"/>
    </source>
</evidence>
<dbReference type="CDD" id="cd06261">
    <property type="entry name" value="TM_PBP2"/>
    <property type="match status" value="1"/>
</dbReference>
<keyword evidence="4 7" id="KW-0812">Transmembrane</keyword>
<dbReference type="Gene3D" id="1.10.3720.10">
    <property type="entry name" value="MetI-like"/>
    <property type="match status" value="1"/>
</dbReference>
<evidence type="ECO:0000256" key="7">
    <source>
        <dbReference type="RuleBase" id="RU363032"/>
    </source>
</evidence>
<dbReference type="AlphaFoldDB" id="A0A0M1N0U2"/>
<feature type="transmembrane region" description="Helical" evidence="7">
    <location>
        <begin position="177"/>
        <end position="197"/>
    </location>
</feature>
<feature type="domain" description="ABC transmembrane type-1" evidence="8">
    <location>
        <begin position="74"/>
        <end position="301"/>
    </location>
</feature>
<accession>A0A0M1N0U2</accession>
<proteinExistence type="inferred from homology"/>
<feature type="transmembrane region" description="Helical" evidence="7">
    <location>
        <begin position="114"/>
        <end position="135"/>
    </location>
</feature>
<dbReference type="EMBL" id="LHCF01000002">
    <property type="protein sequence ID" value="KOR75655.1"/>
    <property type="molecule type" value="Genomic_DNA"/>
</dbReference>
<feature type="transmembrane region" description="Helical" evidence="7">
    <location>
        <begin position="218"/>
        <end position="237"/>
    </location>
</feature>
<feature type="transmembrane region" description="Helical" evidence="7">
    <location>
        <begin position="12"/>
        <end position="32"/>
    </location>
</feature>
<dbReference type="PATRIC" id="fig|479893.3.peg.137"/>
<keyword evidence="5 7" id="KW-1133">Transmembrane helix</keyword>
<dbReference type="GO" id="GO:0005886">
    <property type="term" value="C:plasma membrane"/>
    <property type="evidence" value="ECO:0007669"/>
    <property type="project" value="UniProtKB-SubCell"/>
</dbReference>
<keyword evidence="3" id="KW-1003">Cell membrane</keyword>
<evidence type="ECO:0000256" key="1">
    <source>
        <dbReference type="ARBA" id="ARBA00004651"/>
    </source>
</evidence>
<dbReference type="RefSeq" id="WP_053521333.1">
    <property type="nucleotide sequence ID" value="NZ_LHCF01000002.1"/>
</dbReference>
<reference evidence="10" key="1">
    <citation type="submission" date="2015-05" db="EMBL/GenBank/DDBJ databases">
        <title>Draft genome sequence of 'Candidatus Phytoplasma Pruni' strain CX, a plant pathogenic bacterium.</title>
        <authorList>
            <person name="Lee I.-M."/>
            <person name="Bottner-Parker K.D."/>
            <person name="Shao J."/>
            <person name="Gundersen-Rindal D.E."/>
            <person name="Zhao Y."/>
            <person name="Davis R.E."/>
        </authorList>
    </citation>
    <scope>NUCLEOTIDE SEQUENCE [LARGE SCALE GENOMIC DNA]</scope>
    <source>
        <strain evidence="10">CX</strain>
    </source>
</reference>
<dbReference type="InterPro" id="IPR000515">
    <property type="entry name" value="MetI-like"/>
</dbReference>
<dbReference type="GO" id="GO:0055085">
    <property type="term" value="P:transmembrane transport"/>
    <property type="evidence" value="ECO:0007669"/>
    <property type="project" value="InterPro"/>
</dbReference>
<feature type="transmembrane region" description="Helical" evidence="7">
    <location>
        <begin position="284"/>
        <end position="304"/>
    </location>
</feature>
<organism evidence="9 10">
    <name type="scientific">Candidatus Phytoplasma pruni</name>
    <dbReference type="NCBI Taxonomy" id="479893"/>
    <lineage>
        <taxon>Bacteria</taxon>
        <taxon>Bacillati</taxon>
        <taxon>Mycoplasmatota</taxon>
        <taxon>Mollicutes</taxon>
        <taxon>Acholeplasmatales</taxon>
        <taxon>Acholeplasmataceae</taxon>
        <taxon>Candidatus Phytoplasma</taxon>
        <taxon>16SrIII (X-disease group)</taxon>
    </lineage>
</organism>
<dbReference type="SUPFAM" id="SSF161098">
    <property type="entry name" value="MetI-like"/>
    <property type="match status" value="1"/>
</dbReference>